<proteinExistence type="predicted"/>
<feature type="transmembrane region" description="Helical" evidence="1">
    <location>
        <begin position="206"/>
        <end position="228"/>
    </location>
</feature>
<protein>
    <submittedName>
        <fullName evidence="2">Uncharacterized protein</fullName>
    </submittedName>
</protein>
<keyword evidence="3" id="KW-1185">Reference proteome</keyword>
<feature type="transmembrane region" description="Helical" evidence="1">
    <location>
        <begin position="163"/>
        <end position="186"/>
    </location>
</feature>
<accession>A0A2H3EBW0</accession>
<feature type="transmembrane region" description="Helical" evidence="1">
    <location>
        <begin position="48"/>
        <end position="75"/>
    </location>
</feature>
<keyword evidence="1" id="KW-0812">Transmembrane</keyword>
<reference evidence="3" key="1">
    <citation type="journal article" date="2017" name="Nat. Ecol. Evol.">
        <title>Genome expansion and lineage-specific genetic innovations in the forest pathogenic fungi Armillaria.</title>
        <authorList>
            <person name="Sipos G."/>
            <person name="Prasanna A.N."/>
            <person name="Walter M.C."/>
            <person name="O'Connor E."/>
            <person name="Balint B."/>
            <person name="Krizsan K."/>
            <person name="Kiss B."/>
            <person name="Hess J."/>
            <person name="Varga T."/>
            <person name="Slot J."/>
            <person name="Riley R."/>
            <person name="Boka B."/>
            <person name="Rigling D."/>
            <person name="Barry K."/>
            <person name="Lee J."/>
            <person name="Mihaltcheva S."/>
            <person name="LaButti K."/>
            <person name="Lipzen A."/>
            <person name="Waldron R."/>
            <person name="Moloney N.M."/>
            <person name="Sperisen C."/>
            <person name="Kredics L."/>
            <person name="Vagvoelgyi C."/>
            <person name="Patrignani A."/>
            <person name="Fitzpatrick D."/>
            <person name="Nagy I."/>
            <person name="Doyle S."/>
            <person name="Anderson J.B."/>
            <person name="Grigoriev I.V."/>
            <person name="Gueldener U."/>
            <person name="Muensterkoetter M."/>
            <person name="Nagy L.G."/>
        </authorList>
    </citation>
    <scope>NUCLEOTIDE SEQUENCE [LARGE SCALE GENOMIC DNA]</scope>
    <source>
        <strain evidence="3">Ar21-2</strain>
    </source>
</reference>
<dbReference type="Proteomes" id="UP000217790">
    <property type="component" value="Unassembled WGS sequence"/>
</dbReference>
<dbReference type="InParanoid" id="A0A2H3EBW0"/>
<dbReference type="OMA" id="TEMNISY"/>
<evidence type="ECO:0000313" key="2">
    <source>
        <dbReference type="EMBL" id="PBK98817.1"/>
    </source>
</evidence>
<sequence>MVTQTYIPPDLTDDDKAVLFRFLDAELNATTLYALLYVTNKCWPIRRALVVVIILLHALITINFAACWSSLHFAFIKNGQSFWNVFLNLQESPQIIYWGTGISASISTILADSYIIWCCWMVWGQHWPVVLLPIFSLVTVIVSRTMGEYFGHANAFTEMNISYMIYSSFVLATTLSCTLLIIYRVVAVAGIRHGPAGRLGVFRRFIGVLVESSALYSISIILYLAFFIRNDFTSIAKGVAPTLLIGRVAAGHTCPRDNSNENTMSSLHFQTSSAHSTAISQLEESTVQSSVLAMDIEAQTEQLLVSIEQDTMVSMTSRADILD</sequence>
<feature type="transmembrane region" description="Helical" evidence="1">
    <location>
        <begin position="129"/>
        <end position="151"/>
    </location>
</feature>
<organism evidence="2 3">
    <name type="scientific">Armillaria gallica</name>
    <name type="common">Bulbous honey fungus</name>
    <name type="synonym">Armillaria bulbosa</name>
    <dbReference type="NCBI Taxonomy" id="47427"/>
    <lineage>
        <taxon>Eukaryota</taxon>
        <taxon>Fungi</taxon>
        <taxon>Dikarya</taxon>
        <taxon>Basidiomycota</taxon>
        <taxon>Agaricomycotina</taxon>
        <taxon>Agaricomycetes</taxon>
        <taxon>Agaricomycetidae</taxon>
        <taxon>Agaricales</taxon>
        <taxon>Marasmiineae</taxon>
        <taxon>Physalacriaceae</taxon>
        <taxon>Armillaria</taxon>
    </lineage>
</organism>
<evidence type="ECO:0000313" key="3">
    <source>
        <dbReference type="Proteomes" id="UP000217790"/>
    </source>
</evidence>
<evidence type="ECO:0000256" key="1">
    <source>
        <dbReference type="SAM" id="Phobius"/>
    </source>
</evidence>
<name>A0A2H3EBW0_ARMGA</name>
<keyword evidence="1" id="KW-0472">Membrane</keyword>
<gene>
    <name evidence="2" type="ORF">ARMGADRAFT_1131295</name>
</gene>
<keyword evidence="1" id="KW-1133">Transmembrane helix</keyword>
<dbReference type="AlphaFoldDB" id="A0A2H3EBW0"/>
<dbReference type="EMBL" id="KZ293648">
    <property type="protein sequence ID" value="PBK98817.1"/>
    <property type="molecule type" value="Genomic_DNA"/>
</dbReference>
<feature type="transmembrane region" description="Helical" evidence="1">
    <location>
        <begin position="95"/>
        <end position="117"/>
    </location>
</feature>